<dbReference type="EMBL" id="UFTT01000002">
    <property type="protein sequence ID" value="SUV64031.1"/>
    <property type="molecule type" value="Genomic_DNA"/>
</dbReference>
<organism evidence="1 2">
    <name type="scientific">Bordetella pertussis</name>
    <dbReference type="NCBI Taxonomy" id="520"/>
    <lineage>
        <taxon>Bacteria</taxon>
        <taxon>Pseudomonadati</taxon>
        <taxon>Pseudomonadota</taxon>
        <taxon>Betaproteobacteria</taxon>
        <taxon>Burkholderiales</taxon>
        <taxon>Alcaligenaceae</taxon>
        <taxon>Bordetella</taxon>
    </lineage>
</organism>
<reference evidence="1 2" key="1">
    <citation type="submission" date="2018-06" db="EMBL/GenBank/DDBJ databases">
        <authorList>
            <consortium name="Pathogen Informatics"/>
            <person name="Doyle S."/>
        </authorList>
    </citation>
    <scope>NUCLEOTIDE SEQUENCE [LARGE SCALE GENOMIC DNA]</scope>
    <source>
        <strain evidence="1 2">NCTC10911</strain>
    </source>
</reference>
<dbReference type="RefSeq" id="WP_010931431.1">
    <property type="nucleotide sequence ID" value="NZ_AP024746.1"/>
</dbReference>
<evidence type="ECO:0000313" key="2">
    <source>
        <dbReference type="Proteomes" id="UP000255014"/>
    </source>
</evidence>
<sequence length="177" mass="19822">MSLEKALKEAYASAPQDRVVFDTLELRHPAFVDEHGERTAVRVVLGYEDIYARLEAEAPLDGGKEVLFQAGAFRLRLPGFEEGQVPSLLITIDGASEKIVDHVEAAVQSRYPIYATYRPYVSTDLSRPQMNPPITMELNKVTVTGASVSGTATLADVHNWAFPHQRYMRERFPGLFR</sequence>
<dbReference type="Proteomes" id="UP000255014">
    <property type="component" value="Unassembled WGS sequence"/>
</dbReference>
<dbReference type="Pfam" id="PF08875">
    <property type="entry name" value="DUF1833"/>
    <property type="match status" value="1"/>
</dbReference>
<gene>
    <name evidence="1" type="ORF">NCTC10911_01046</name>
</gene>
<proteinExistence type="predicted"/>
<accession>A0A0E8BEP5</accession>
<dbReference type="InterPro" id="IPR014974">
    <property type="entry name" value="DUF1833"/>
</dbReference>
<dbReference type="GeneID" id="69600633"/>
<protein>
    <submittedName>
        <fullName evidence="1">Domain of uncharacterized function (DUF1833)</fullName>
    </submittedName>
</protein>
<name>A0A0E8BEP5_BORPT</name>
<dbReference type="OMA" id="VTYRPYL"/>
<dbReference type="AlphaFoldDB" id="A0A0E8BEP5"/>
<evidence type="ECO:0000313" key="1">
    <source>
        <dbReference type="EMBL" id="SUV64031.1"/>
    </source>
</evidence>